<comment type="subcellular location">
    <subcellularLocation>
        <location evidence="1">Cell outer membrane</location>
    </subcellularLocation>
</comment>
<name>A0A1M7MF54_9FLAO</name>
<protein>
    <submittedName>
        <fullName evidence="7">SusD family protein</fullName>
    </submittedName>
</protein>
<evidence type="ECO:0000256" key="4">
    <source>
        <dbReference type="ARBA" id="ARBA00023136"/>
    </source>
</evidence>
<evidence type="ECO:0000313" key="7">
    <source>
        <dbReference type="EMBL" id="SHM89000.1"/>
    </source>
</evidence>
<evidence type="ECO:0000313" key="8">
    <source>
        <dbReference type="Proteomes" id="UP000190235"/>
    </source>
</evidence>
<dbReference type="AlphaFoldDB" id="A0A1M7MF54"/>
<evidence type="ECO:0000256" key="3">
    <source>
        <dbReference type="ARBA" id="ARBA00022729"/>
    </source>
</evidence>
<feature type="domain" description="RagB/SusD" evidence="6">
    <location>
        <begin position="117"/>
        <end position="271"/>
    </location>
</feature>
<dbReference type="STRING" id="143223.SAMN05878281_2428"/>
<sequence>MQFAAENCRASYGGERDRILITQGAAQGFLTQVYMWRRDYSNAIGSANQVIDNPLYSLVSISDWSSIFTTGLSSESIFEVGYNDVQTNGLRVLYALGSDSNYFPNEKFRNSFEEDDQRRQKIYDTTQIEPRMIWKYFGEGFNDESPNPSENNIVLLRLADILLLKAEAHAKLGEDDDALDMLNTIRNRAGLESLDQTDAQSQYGSILEAIYQERYIELSFEGHRWFDLIRTERAIEVMQPLNGLSDPANLVWPIHEDAINRNLNLEQNAFYQ</sequence>
<dbReference type="EMBL" id="LT670848">
    <property type="protein sequence ID" value="SHM89000.1"/>
    <property type="molecule type" value="Genomic_DNA"/>
</dbReference>
<gene>
    <name evidence="7" type="ORF">SAMN05878281_2428</name>
</gene>
<reference evidence="8" key="1">
    <citation type="submission" date="2016-11" db="EMBL/GenBank/DDBJ databases">
        <authorList>
            <person name="Varghese N."/>
            <person name="Submissions S."/>
        </authorList>
    </citation>
    <scope>NUCLEOTIDE SEQUENCE [LARGE SCALE GENOMIC DNA]</scope>
    <source>
        <strain evidence="8">ACAM 48</strain>
    </source>
</reference>
<dbReference type="Gene3D" id="1.25.40.390">
    <property type="match status" value="1"/>
</dbReference>
<keyword evidence="4" id="KW-0472">Membrane</keyword>
<evidence type="ECO:0000259" key="6">
    <source>
        <dbReference type="Pfam" id="PF07980"/>
    </source>
</evidence>
<dbReference type="RefSeq" id="WP_079735462.1">
    <property type="nucleotide sequence ID" value="NZ_LT670848.1"/>
</dbReference>
<keyword evidence="3" id="KW-0732">Signal</keyword>
<dbReference type="Pfam" id="PF07980">
    <property type="entry name" value="SusD_RagB"/>
    <property type="match status" value="1"/>
</dbReference>
<keyword evidence="5" id="KW-0998">Cell outer membrane</keyword>
<evidence type="ECO:0000256" key="1">
    <source>
        <dbReference type="ARBA" id="ARBA00004442"/>
    </source>
</evidence>
<comment type="similarity">
    <text evidence="2">Belongs to the SusD family.</text>
</comment>
<dbReference type="OrthoDB" id="5694214at2"/>
<organism evidence="7 8">
    <name type="scientific">Salegentibacter salegens</name>
    <dbReference type="NCBI Taxonomy" id="143223"/>
    <lineage>
        <taxon>Bacteria</taxon>
        <taxon>Pseudomonadati</taxon>
        <taxon>Bacteroidota</taxon>
        <taxon>Flavobacteriia</taxon>
        <taxon>Flavobacteriales</taxon>
        <taxon>Flavobacteriaceae</taxon>
        <taxon>Salegentibacter</taxon>
    </lineage>
</organism>
<dbReference type="GO" id="GO:0009279">
    <property type="term" value="C:cell outer membrane"/>
    <property type="evidence" value="ECO:0007669"/>
    <property type="project" value="UniProtKB-SubCell"/>
</dbReference>
<accession>A0A1M7MF54</accession>
<dbReference type="InterPro" id="IPR012944">
    <property type="entry name" value="SusD_RagB_dom"/>
</dbReference>
<dbReference type="Proteomes" id="UP000190235">
    <property type="component" value="Chromosome I"/>
</dbReference>
<dbReference type="SUPFAM" id="SSF48452">
    <property type="entry name" value="TPR-like"/>
    <property type="match status" value="1"/>
</dbReference>
<keyword evidence="8" id="KW-1185">Reference proteome</keyword>
<evidence type="ECO:0000256" key="2">
    <source>
        <dbReference type="ARBA" id="ARBA00006275"/>
    </source>
</evidence>
<evidence type="ECO:0000256" key="5">
    <source>
        <dbReference type="ARBA" id="ARBA00023237"/>
    </source>
</evidence>
<proteinExistence type="inferred from homology"/>
<dbReference type="InterPro" id="IPR011990">
    <property type="entry name" value="TPR-like_helical_dom_sf"/>
</dbReference>